<sequence>MWYGESQKLAEAVFSLAHKLQPSIIFLDEIGESVCTSFKFDANMSSFCKPVYYWAVKDHPPLQ</sequence>
<name>A0A5K3G2A6_MESCO</name>
<dbReference type="InterPro" id="IPR027417">
    <property type="entry name" value="P-loop_NTPase"/>
</dbReference>
<evidence type="ECO:0000256" key="1">
    <source>
        <dbReference type="ARBA" id="ARBA00022741"/>
    </source>
</evidence>
<dbReference type="Pfam" id="PF00004">
    <property type="entry name" value="AAA"/>
    <property type="match status" value="1"/>
</dbReference>
<keyword evidence="1" id="KW-0547">Nucleotide-binding</keyword>
<dbReference type="GO" id="GO:0016887">
    <property type="term" value="F:ATP hydrolysis activity"/>
    <property type="evidence" value="ECO:0007669"/>
    <property type="project" value="InterPro"/>
</dbReference>
<protein>
    <submittedName>
        <fullName evidence="4">ATPase_AAA_core domain-containing protein</fullName>
    </submittedName>
</protein>
<dbReference type="GO" id="GO:0005524">
    <property type="term" value="F:ATP binding"/>
    <property type="evidence" value="ECO:0007669"/>
    <property type="project" value="UniProtKB-KW"/>
</dbReference>
<feature type="domain" description="ATPase AAA-type core" evidence="3">
    <location>
        <begin position="2"/>
        <end position="35"/>
    </location>
</feature>
<evidence type="ECO:0000256" key="2">
    <source>
        <dbReference type="ARBA" id="ARBA00022840"/>
    </source>
</evidence>
<dbReference type="GO" id="GO:0140570">
    <property type="term" value="P:extraction of mislocalized protein from mitochondrial outer membrane"/>
    <property type="evidence" value="ECO:0007669"/>
    <property type="project" value="TreeGrafter"/>
</dbReference>
<dbReference type="WBParaSite" id="MCU_014872-RA">
    <property type="protein sequence ID" value="MCU_014872-RA"/>
    <property type="gene ID" value="MCU_014872"/>
</dbReference>
<organism evidence="4">
    <name type="scientific">Mesocestoides corti</name>
    <name type="common">Flatworm</name>
    <dbReference type="NCBI Taxonomy" id="53468"/>
    <lineage>
        <taxon>Eukaryota</taxon>
        <taxon>Metazoa</taxon>
        <taxon>Spiralia</taxon>
        <taxon>Lophotrochozoa</taxon>
        <taxon>Platyhelminthes</taxon>
        <taxon>Cestoda</taxon>
        <taxon>Eucestoda</taxon>
        <taxon>Cyclophyllidea</taxon>
        <taxon>Mesocestoididae</taxon>
        <taxon>Mesocestoides</taxon>
    </lineage>
</organism>
<evidence type="ECO:0000313" key="4">
    <source>
        <dbReference type="WBParaSite" id="MCU_014872-RA"/>
    </source>
</evidence>
<proteinExistence type="predicted"/>
<dbReference type="Gene3D" id="3.40.50.300">
    <property type="entry name" value="P-loop containing nucleotide triphosphate hydrolases"/>
    <property type="match status" value="1"/>
</dbReference>
<dbReference type="InterPro" id="IPR051701">
    <property type="entry name" value="Mito_OM_Translocase_MSP1"/>
</dbReference>
<dbReference type="PANTHER" id="PTHR45644:SF3">
    <property type="entry name" value="FI08533P-RELATED"/>
    <property type="match status" value="1"/>
</dbReference>
<dbReference type="GO" id="GO:0005741">
    <property type="term" value="C:mitochondrial outer membrane"/>
    <property type="evidence" value="ECO:0007669"/>
    <property type="project" value="TreeGrafter"/>
</dbReference>
<reference evidence="4" key="1">
    <citation type="submission" date="2019-11" db="UniProtKB">
        <authorList>
            <consortium name="WormBaseParasite"/>
        </authorList>
    </citation>
    <scope>IDENTIFICATION</scope>
</reference>
<evidence type="ECO:0000259" key="3">
    <source>
        <dbReference type="Pfam" id="PF00004"/>
    </source>
</evidence>
<accession>A0A5K3G2A6</accession>
<keyword evidence="2" id="KW-0067">ATP-binding</keyword>
<dbReference type="PANTHER" id="PTHR45644">
    <property type="entry name" value="AAA ATPASE, PUTATIVE (AFU_ORTHOLOGUE AFUA_2G12920)-RELATED-RELATED"/>
    <property type="match status" value="1"/>
</dbReference>
<dbReference type="InterPro" id="IPR003959">
    <property type="entry name" value="ATPase_AAA_core"/>
</dbReference>
<dbReference type="AlphaFoldDB" id="A0A5K3G2A6"/>